<dbReference type="EMBL" id="BKCJ010144003">
    <property type="protein sequence ID" value="GEX99185.1"/>
    <property type="molecule type" value="Genomic_DNA"/>
</dbReference>
<feature type="compositionally biased region" description="Polar residues" evidence="2">
    <location>
        <begin position="202"/>
        <end position="219"/>
    </location>
</feature>
<dbReference type="AlphaFoldDB" id="A0A699HEM4"/>
<feature type="region of interest" description="Disordered" evidence="2">
    <location>
        <begin position="196"/>
        <end position="236"/>
    </location>
</feature>
<accession>A0A699HEM4</accession>
<name>A0A699HEM4_TANCI</name>
<reference evidence="3" key="1">
    <citation type="journal article" date="2019" name="Sci. Rep.">
        <title>Draft genome of Tanacetum cinerariifolium, the natural source of mosquito coil.</title>
        <authorList>
            <person name="Yamashiro T."/>
            <person name="Shiraishi A."/>
            <person name="Satake H."/>
            <person name="Nakayama K."/>
        </authorList>
    </citation>
    <scope>NUCLEOTIDE SEQUENCE</scope>
</reference>
<protein>
    <submittedName>
        <fullName evidence="3">Uncharacterized protein</fullName>
    </submittedName>
</protein>
<keyword evidence="1" id="KW-0175">Coiled coil</keyword>
<sequence>MTGHQGSLRPSVKCKLVHGASSSRATCAKNTSSKDSSLMLTISDDDEALRAKCEAAMTDFDYNLAVVALREKIFTLSSEAREHKANLDRMMLESKKWVCYQVSLSTLESKVASLKVEKTRLEAVEASLRQEFDDVKCDRMEVASKTKVKDYLPSYKKEHTKAGNDLATATFPFLSEDVVDPLASIEALLSKKPATLQRPALSRNQAPVPSSQKDTSFSALVSKPMSHPPVVSSAKL</sequence>
<proteinExistence type="predicted"/>
<gene>
    <name evidence="3" type="ORF">Tci_371160</name>
</gene>
<evidence type="ECO:0000313" key="3">
    <source>
        <dbReference type="EMBL" id="GEX99185.1"/>
    </source>
</evidence>
<feature type="coiled-coil region" evidence="1">
    <location>
        <begin position="104"/>
        <end position="131"/>
    </location>
</feature>
<evidence type="ECO:0000256" key="1">
    <source>
        <dbReference type="SAM" id="Coils"/>
    </source>
</evidence>
<organism evidence="3">
    <name type="scientific">Tanacetum cinerariifolium</name>
    <name type="common">Dalmatian daisy</name>
    <name type="synonym">Chrysanthemum cinerariifolium</name>
    <dbReference type="NCBI Taxonomy" id="118510"/>
    <lineage>
        <taxon>Eukaryota</taxon>
        <taxon>Viridiplantae</taxon>
        <taxon>Streptophyta</taxon>
        <taxon>Embryophyta</taxon>
        <taxon>Tracheophyta</taxon>
        <taxon>Spermatophyta</taxon>
        <taxon>Magnoliopsida</taxon>
        <taxon>eudicotyledons</taxon>
        <taxon>Gunneridae</taxon>
        <taxon>Pentapetalae</taxon>
        <taxon>asterids</taxon>
        <taxon>campanulids</taxon>
        <taxon>Asterales</taxon>
        <taxon>Asteraceae</taxon>
        <taxon>Asteroideae</taxon>
        <taxon>Anthemideae</taxon>
        <taxon>Anthemidinae</taxon>
        <taxon>Tanacetum</taxon>
    </lineage>
</organism>
<evidence type="ECO:0000256" key="2">
    <source>
        <dbReference type="SAM" id="MobiDB-lite"/>
    </source>
</evidence>
<comment type="caution">
    <text evidence="3">The sequence shown here is derived from an EMBL/GenBank/DDBJ whole genome shotgun (WGS) entry which is preliminary data.</text>
</comment>